<organism evidence="1 2">
    <name type="scientific">Petrolisthes manimaculis</name>
    <dbReference type="NCBI Taxonomy" id="1843537"/>
    <lineage>
        <taxon>Eukaryota</taxon>
        <taxon>Metazoa</taxon>
        <taxon>Ecdysozoa</taxon>
        <taxon>Arthropoda</taxon>
        <taxon>Crustacea</taxon>
        <taxon>Multicrustacea</taxon>
        <taxon>Malacostraca</taxon>
        <taxon>Eumalacostraca</taxon>
        <taxon>Eucarida</taxon>
        <taxon>Decapoda</taxon>
        <taxon>Pleocyemata</taxon>
        <taxon>Anomura</taxon>
        <taxon>Galatheoidea</taxon>
        <taxon>Porcellanidae</taxon>
        <taxon>Petrolisthes</taxon>
    </lineage>
</organism>
<dbReference type="Pfam" id="PF16093">
    <property type="entry name" value="PAC4"/>
    <property type="match status" value="1"/>
</dbReference>
<reference evidence="1" key="1">
    <citation type="submission" date="2023-11" db="EMBL/GenBank/DDBJ databases">
        <title>Genome assemblies of two species of porcelain crab, Petrolisthes cinctipes and Petrolisthes manimaculis (Anomura: Porcellanidae).</title>
        <authorList>
            <person name="Angst P."/>
        </authorList>
    </citation>
    <scope>NUCLEOTIDE SEQUENCE</scope>
    <source>
        <strain evidence="1">PB745_02</strain>
        <tissue evidence="1">Gill</tissue>
    </source>
</reference>
<sequence length="116" mass="12591">MEGGAQGLNLQEFISKHGDVTLYYQLVSLTGSVYIWVGTDQGNFGSLIAAMESRVGPPALSTLLGPAGDQTHSTSQLAERLQRRTKKHLLLSVNVPSDDLLPQVEQRLIEELCVVS</sequence>
<dbReference type="AlphaFoldDB" id="A0AAE1NUE2"/>
<accession>A0AAE1NUE2</accession>
<comment type="caution">
    <text evidence="1">The sequence shown here is derived from an EMBL/GenBank/DDBJ whole genome shotgun (WGS) entry which is preliminary data.</text>
</comment>
<evidence type="ECO:0000313" key="1">
    <source>
        <dbReference type="EMBL" id="KAK4295360.1"/>
    </source>
</evidence>
<proteinExistence type="predicted"/>
<evidence type="ECO:0008006" key="3">
    <source>
        <dbReference type="Google" id="ProtNLM"/>
    </source>
</evidence>
<keyword evidence="2" id="KW-1185">Reference proteome</keyword>
<dbReference type="InterPro" id="IPR032157">
    <property type="entry name" value="PAC4"/>
</dbReference>
<evidence type="ECO:0000313" key="2">
    <source>
        <dbReference type="Proteomes" id="UP001292094"/>
    </source>
</evidence>
<name>A0AAE1NUE2_9EUCA</name>
<dbReference type="GO" id="GO:0043248">
    <property type="term" value="P:proteasome assembly"/>
    <property type="evidence" value="ECO:0007669"/>
    <property type="project" value="InterPro"/>
</dbReference>
<dbReference type="PANTHER" id="PTHR33559">
    <property type="entry name" value="PROTEASOME ASSEMBLY CHAPERONE 4"/>
    <property type="match status" value="1"/>
</dbReference>
<dbReference type="Proteomes" id="UP001292094">
    <property type="component" value="Unassembled WGS sequence"/>
</dbReference>
<dbReference type="EMBL" id="JAWZYT010004094">
    <property type="protein sequence ID" value="KAK4295360.1"/>
    <property type="molecule type" value="Genomic_DNA"/>
</dbReference>
<gene>
    <name evidence="1" type="ORF">Pmani_032067</name>
</gene>
<dbReference type="PANTHER" id="PTHR33559:SF1">
    <property type="entry name" value="PROTEASOME ASSEMBLY CHAPERONE 4"/>
    <property type="match status" value="1"/>
</dbReference>
<protein>
    <recommendedName>
        <fullName evidence="3">Proteasome assembly chaperone 4</fullName>
    </recommendedName>
</protein>